<keyword evidence="1" id="KW-1133">Transmembrane helix</keyword>
<feature type="signal peptide" evidence="2">
    <location>
        <begin position="1"/>
        <end position="22"/>
    </location>
</feature>
<reference evidence="4" key="1">
    <citation type="submission" date="2016-10" db="EMBL/GenBank/DDBJ databases">
        <authorList>
            <person name="Varghese N."/>
            <person name="Submissions S."/>
        </authorList>
    </citation>
    <scope>NUCLEOTIDE SEQUENCE [LARGE SCALE GENOMIC DNA]</scope>
    <source>
        <strain evidence="4">DSM 11578</strain>
    </source>
</reference>
<sequence length="216" mass="23235">MKTFKRFAGIALSFFIAGAASAAHLSDEVIYATKNKKESTIQHFADAYQYVSTDGSFTAGTGPDYAYQLNPNATTNAVKQDQLNTAFDAAAASGKYSELVGYDVSDFYSTGTYPAATENTDFFTSDVFSTGHVNTTSLGLTFEGIMIKSGNTTLVALFNDAISELYFKTFIQQGISHIALFNTASISAVPVPAALWLFAPALLGMVGFRRRQSVIK</sequence>
<dbReference type="RefSeq" id="WP_091711192.1">
    <property type="nucleotide sequence ID" value="NZ_FOSH01000001.1"/>
</dbReference>
<keyword evidence="4" id="KW-1185">Reference proteome</keyword>
<keyword evidence="2" id="KW-0732">Signal</keyword>
<evidence type="ECO:0000313" key="3">
    <source>
        <dbReference type="EMBL" id="SFJ74665.1"/>
    </source>
</evidence>
<keyword evidence="1" id="KW-0472">Membrane</keyword>
<feature type="transmembrane region" description="Helical" evidence="1">
    <location>
        <begin position="189"/>
        <end position="208"/>
    </location>
</feature>
<dbReference type="EMBL" id="FOSH01000001">
    <property type="protein sequence ID" value="SFJ74665.1"/>
    <property type="molecule type" value="Genomic_DNA"/>
</dbReference>
<dbReference type="Proteomes" id="UP000198924">
    <property type="component" value="Unassembled WGS sequence"/>
</dbReference>
<gene>
    <name evidence="3" type="ORF">SAMN04488079_10147</name>
</gene>
<keyword evidence="1" id="KW-0812">Transmembrane</keyword>
<name>A0A1I3TV54_9GAMM</name>
<organism evidence="3 4">
    <name type="scientific">Methylophaga sulfidovorans</name>
    <dbReference type="NCBI Taxonomy" id="45496"/>
    <lineage>
        <taxon>Bacteria</taxon>
        <taxon>Pseudomonadati</taxon>
        <taxon>Pseudomonadota</taxon>
        <taxon>Gammaproteobacteria</taxon>
        <taxon>Thiotrichales</taxon>
        <taxon>Piscirickettsiaceae</taxon>
        <taxon>Methylophaga</taxon>
    </lineage>
</organism>
<accession>A0A1I3TV54</accession>
<evidence type="ECO:0000256" key="2">
    <source>
        <dbReference type="SAM" id="SignalP"/>
    </source>
</evidence>
<proteinExistence type="predicted"/>
<evidence type="ECO:0000256" key="1">
    <source>
        <dbReference type="SAM" id="Phobius"/>
    </source>
</evidence>
<feature type="chain" id="PRO_5011555482" evidence="2">
    <location>
        <begin position="23"/>
        <end position="216"/>
    </location>
</feature>
<protein>
    <submittedName>
        <fullName evidence="3">VPLPA-CTERM protein sorting domain-containing protein</fullName>
    </submittedName>
</protein>
<dbReference type="AlphaFoldDB" id="A0A1I3TV54"/>
<evidence type="ECO:0000313" key="4">
    <source>
        <dbReference type="Proteomes" id="UP000198924"/>
    </source>
</evidence>